<dbReference type="Proteomes" id="UP000689195">
    <property type="component" value="Unassembled WGS sequence"/>
</dbReference>
<reference evidence="4" key="1">
    <citation type="submission" date="2021-01" db="EMBL/GenBank/DDBJ databases">
        <authorList>
            <consortium name="Genoscope - CEA"/>
            <person name="William W."/>
        </authorList>
    </citation>
    <scope>NUCLEOTIDE SEQUENCE</scope>
</reference>
<dbReference type="EMBL" id="CAJJDO010000021">
    <property type="protein sequence ID" value="CAD8151514.1"/>
    <property type="molecule type" value="Genomic_DNA"/>
</dbReference>
<dbReference type="PANTHER" id="PTHR39767:SF2">
    <property type="entry name" value="CHROMOSOME UNDETERMINED SCAFFOLD_1, WHOLE GENOME SHOTGUN SEQUENCE"/>
    <property type="match status" value="1"/>
</dbReference>
<accession>A0A8S1TIQ2</accession>
<dbReference type="AlphaFoldDB" id="A0A8S1TIQ2"/>
<name>A0A8S1TIQ2_9CILI</name>
<evidence type="ECO:0000256" key="2">
    <source>
        <dbReference type="ARBA" id="ARBA00022737"/>
    </source>
</evidence>
<sequence length="807" mass="93190">MVRNNKLIQVKLQYQSEIGKSTDSNITYTLLLEFHNYWGLETYQCLCGCLATISMCNTQQILKINQCNLNDYSLLIYKTFELNPHNAISLLFQFWRIDDWNNYQFYVYADYQIIHQATYSHSLSQNNLCEDNAVKDETFLISKTLEHSSPTVTIMFVAQRGVWGISNFELSIEQCPTGCNFCYNAKCYDYQLIIEQFVQKTITTVSNSEGWSYNNLVSISASYCIGNIINKVDYFFTYVSGTYLEKVIQLDNHQTISIQLKVIIRNSSPTEIKVKIDDNIVYKTQYNEGWTQYPSGLCQYISLNSILIMDYIHSSSSIKITVEGNSFVQLIGIRDFQLYINKNSNNKICMDNNINAFDGCFAFEYDCVEGCKNCIQGLCFDCQIGWEFRIIQLDCVPICGDQIITNLEECDDGNTIPYDGCHQCSYSCPLNCLQCRFGYCLQCDSQFRLSLNKKQCISICNNGLITPFKYFNNYNNIQQDECYNYNNSCQIECQFCNYNQCILCQEGWILMDNKCYQQCGDGKVALSSIEQCDDDNQIENDGCFQCQYECIPNCFYCIDNNNCFICNDYFQLEDNLCKPICGDGIVINGLEDCDDENNDPSDGCNQCQFQCSYGCITCEKENICSQCDNLSILDNKTMQCIQLQLEEQELNQEIIIQSNNISDQNLIQLCGDGIINSQNEQCDDGNNIPFDGCSNQCQIEKEWSCQNKLTHSECFILTSFTLTLQNNKNSIQYVSLSFTNKVRLKEYTTSFVDNIRYFIQNIPSQQYSIKVNEVISIDQFKLLYPIYEFEIQFYQSQVDQPILKNFD</sequence>
<proteinExistence type="predicted"/>
<evidence type="ECO:0000313" key="4">
    <source>
        <dbReference type="EMBL" id="CAD8151514.1"/>
    </source>
</evidence>
<protein>
    <submittedName>
        <fullName evidence="4">Uncharacterized protein</fullName>
    </submittedName>
</protein>
<keyword evidence="2" id="KW-0677">Repeat</keyword>
<organism evidence="4 5">
    <name type="scientific">Paramecium pentaurelia</name>
    <dbReference type="NCBI Taxonomy" id="43138"/>
    <lineage>
        <taxon>Eukaryota</taxon>
        <taxon>Sar</taxon>
        <taxon>Alveolata</taxon>
        <taxon>Ciliophora</taxon>
        <taxon>Intramacronucleata</taxon>
        <taxon>Oligohymenophorea</taxon>
        <taxon>Peniculida</taxon>
        <taxon>Parameciidae</taxon>
        <taxon>Paramecium</taxon>
    </lineage>
</organism>
<keyword evidence="3" id="KW-1015">Disulfide bond</keyword>
<gene>
    <name evidence="4" type="ORF">PPENT_87.1.T0210392</name>
</gene>
<evidence type="ECO:0000256" key="1">
    <source>
        <dbReference type="ARBA" id="ARBA00022729"/>
    </source>
</evidence>
<dbReference type="Pfam" id="PF13948">
    <property type="entry name" value="DUF4215"/>
    <property type="match status" value="5"/>
</dbReference>
<dbReference type="NCBIfam" id="TIGR02232">
    <property type="entry name" value="myxo_disulf_rpt"/>
    <property type="match status" value="3"/>
</dbReference>
<comment type="caution">
    <text evidence="4">The sequence shown here is derived from an EMBL/GenBank/DDBJ whole genome shotgun (WGS) entry which is preliminary data.</text>
</comment>
<evidence type="ECO:0000313" key="5">
    <source>
        <dbReference type="Proteomes" id="UP000689195"/>
    </source>
</evidence>
<dbReference type="InterPro" id="IPR011936">
    <property type="entry name" value="Myxo_disulph_rpt"/>
</dbReference>
<keyword evidence="5" id="KW-1185">Reference proteome</keyword>
<dbReference type="OrthoDB" id="298320at2759"/>
<evidence type="ECO:0000256" key="3">
    <source>
        <dbReference type="ARBA" id="ARBA00023157"/>
    </source>
</evidence>
<dbReference type="PANTHER" id="PTHR39767">
    <property type="entry name" value="CALCIUM/CALMODULIN-BINDING MEMBRANE PROTEIN PCM4-RELATED"/>
    <property type="match status" value="1"/>
</dbReference>
<keyword evidence="1" id="KW-0732">Signal</keyword>